<sequence>MATKLYRYCWVPSSSLLVGLPAADWFLRLHGYVTSSPLIGNDKLYAQGLINSSARIISSIWTCSGYI</sequence>
<evidence type="ECO:0000313" key="1">
    <source>
        <dbReference type="EnsemblPlants" id="ORUFI09G09060.1"/>
    </source>
</evidence>
<accession>A0A0E0QQR1</accession>
<dbReference type="Proteomes" id="UP000008022">
    <property type="component" value="Unassembled WGS sequence"/>
</dbReference>
<dbReference type="EnsemblPlants" id="ORUFI09G09060.1">
    <property type="protein sequence ID" value="ORUFI09G09060.1"/>
    <property type="gene ID" value="ORUFI09G09060"/>
</dbReference>
<organism evidence="1 2">
    <name type="scientific">Oryza rufipogon</name>
    <name type="common">Brownbeard rice</name>
    <name type="synonym">Asian wild rice</name>
    <dbReference type="NCBI Taxonomy" id="4529"/>
    <lineage>
        <taxon>Eukaryota</taxon>
        <taxon>Viridiplantae</taxon>
        <taxon>Streptophyta</taxon>
        <taxon>Embryophyta</taxon>
        <taxon>Tracheophyta</taxon>
        <taxon>Spermatophyta</taxon>
        <taxon>Magnoliopsida</taxon>
        <taxon>Liliopsida</taxon>
        <taxon>Poales</taxon>
        <taxon>Poaceae</taxon>
        <taxon>BOP clade</taxon>
        <taxon>Oryzoideae</taxon>
        <taxon>Oryzeae</taxon>
        <taxon>Oryzinae</taxon>
        <taxon>Oryza</taxon>
    </lineage>
</organism>
<evidence type="ECO:0000313" key="2">
    <source>
        <dbReference type="Proteomes" id="UP000008022"/>
    </source>
</evidence>
<name>A0A0E0QQR1_ORYRU</name>
<reference evidence="2" key="1">
    <citation type="submission" date="2013-06" db="EMBL/GenBank/DDBJ databases">
        <authorList>
            <person name="Zhao Q."/>
        </authorList>
    </citation>
    <scope>NUCLEOTIDE SEQUENCE</scope>
    <source>
        <strain evidence="2">cv. W1943</strain>
    </source>
</reference>
<protein>
    <submittedName>
        <fullName evidence="1">Uncharacterized protein</fullName>
    </submittedName>
</protein>
<reference evidence="1" key="2">
    <citation type="submission" date="2015-06" db="UniProtKB">
        <authorList>
            <consortium name="EnsemblPlants"/>
        </authorList>
    </citation>
    <scope>IDENTIFICATION</scope>
</reference>
<dbReference type="InterPro" id="IPR005213">
    <property type="entry name" value="HGWP_repeat"/>
</dbReference>
<keyword evidence="2" id="KW-1185">Reference proteome</keyword>
<dbReference type="Pfam" id="PF03578">
    <property type="entry name" value="HGWP"/>
    <property type="match status" value="1"/>
</dbReference>
<dbReference type="HOGENOM" id="CLU_2816965_0_0_1"/>
<proteinExistence type="predicted"/>
<dbReference type="AlphaFoldDB" id="A0A0E0QQR1"/>
<dbReference type="Gramene" id="ORUFI09G09060.1">
    <property type="protein sequence ID" value="ORUFI09G09060.1"/>
    <property type="gene ID" value="ORUFI09G09060"/>
</dbReference>